<accession>A0A1I1G6V6</accession>
<feature type="transmembrane region" description="Helical" evidence="2">
    <location>
        <begin position="6"/>
        <end position="23"/>
    </location>
</feature>
<gene>
    <name evidence="3" type="ORF">SAMN05660443_1426</name>
</gene>
<feature type="region of interest" description="Disordered" evidence="1">
    <location>
        <begin position="222"/>
        <end position="243"/>
    </location>
</feature>
<keyword evidence="2" id="KW-0472">Membrane</keyword>
<keyword evidence="2" id="KW-1133">Transmembrane helix</keyword>
<evidence type="ECO:0000256" key="2">
    <source>
        <dbReference type="SAM" id="Phobius"/>
    </source>
</evidence>
<keyword evidence="4" id="KW-1185">Reference proteome</keyword>
<protein>
    <recommendedName>
        <fullName evidence="5">DNA repair protein</fullName>
    </recommendedName>
</protein>
<name>A0A1I1G6V6_9GAMM</name>
<proteinExistence type="predicted"/>
<evidence type="ECO:0008006" key="5">
    <source>
        <dbReference type="Google" id="ProtNLM"/>
    </source>
</evidence>
<dbReference type="OrthoDB" id="6115174at2"/>
<sequence>MIALIVSSVIVIVAFVTLFLVHHHKVKEEQRIQLERQVKELDSQAKRYEPLVTKIRPHLLPHGLRVGLAERWIQILHTRQDLGDKNPDFLQHLDEVENLVRDIKAQSNPPVQPIEDKKKGQEVLNQLKSVQFLIMKDYRDGKLSESKGQQFMTDLRNAATQVVIEMNQAHAQEQLKSKKYRAAMIAYNNIIKELKKYKGTDQTRFRDVLKDTKSAMEKIKPLAQQELSSGPNQLAAGMEELEQEEAFQSDLQRAVMASKAKAKSQH</sequence>
<evidence type="ECO:0000313" key="4">
    <source>
        <dbReference type="Proteomes" id="UP000199058"/>
    </source>
</evidence>
<dbReference type="RefSeq" id="WP_091961213.1">
    <property type="nucleotide sequence ID" value="NZ_FOLH01000002.1"/>
</dbReference>
<organism evidence="3 4">
    <name type="scientific">Marinospirillum celere</name>
    <dbReference type="NCBI Taxonomy" id="1122252"/>
    <lineage>
        <taxon>Bacteria</taxon>
        <taxon>Pseudomonadati</taxon>
        <taxon>Pseudomonadota</taxon>
        <taxon>Gammaproteobacteria</taxon>
        <taxon>Oceanospirillales</taxon>
        <taxon>Oceanospirillaceae</taxon>
        <taxon>Marinospirillum</taxon>
    </lineage>
</organism>
<dbReference type="EMBL" id="FOLH01000002">
    <property type="protein sequence ID" value="SFC07076.1"/>
    <property type="molecule type" value="Genomic_DNA"/>
</dbReference>
<reference evidence="3 4" key="1">
    <citation type="submission" date="2016-10" db="EMBL/GenBank/DDBJ databases">
        <authorList>
            <person name="de Groot N.N."/>
        </authorList>
    </citation>
    <scope>NUCLEOTIDE SEQUENCE [LARGE SCALE GENOMIC DNA]</scope>
    <source>
        <strain evidence="3 4">DSM 18438</strain>
    </source>
</reference>
<evidence type="ECO:0000256" key="1">
    <source>
        <dbReference type="SAM" id="MobiDB-lite"/>
    </source>
</evidence>
<dbReference type="STRING" id="1122252.SAMN05660443_1426"/>
<evidence type="ECO:0000313" key="3">
    <source>
        <dbReference type="EMBL" id="SFC07076.1"/>
    </source>
</evidence>
<dbReference type="AlphaFoldDB" id="A0A1I1G6V6"/>
<dbReference type="Proteomes" id="UP000199058">
    <property type="component" value="Unassembled WGS sequence"/>
</dbReference>
<keyword evidence="2" id="KW-0812">Transmembrane</keyword>